<dbReference type="GO" id="GO:0046872">
    <property type="term" value="F:metal ion binding"/>
    <property type="evidence" value="ECO:0007669"/>
    <property type="project" value="UniProtKB-UniRule"/>
</dbReference>
<keyword evidence="16 20" id="KW-0472">Membrane</keyword>
<proteinExistence type="inferred from homology"/>
<gene>
    <name evidence="23" type="primary">cob</name>
</gene>
<dbReference type="Pfam" id="PF00032">
    <property type="entry name" value="Cytochrom_B_C"/>
    <property type="match status" value="1"/>
</dbReference>
<accession>A0A2P1H7J6</accession>
<evidence type="ECO:0000256" key="7">
    <source>
        <dbReference type="ARBA" id="ARBA00022660"/>
    </source>
</evidence>
<dbReference type="GO" id="GO:0008121">
    <property type="term" value="F:quinol-cytochrome-c reductase activity"/>
    <property type="evidence" value="ECO:0007669"/>
    <property type="project" value="InterPro"/>
</dbReference>
<dbReference type="InterPro" id="IPR036150">
    <property type="entry name" value="Cyt_b/b6_C_sf"/>
</dbReference>
<evidence type="ECO:0000256" key="6">
    <source>
        <dbReference type="ARBA" id="ARBA00022617"/>
    </source>
</evidence>
<evidence type="ECO:0000256" key="12">
    <source>
        <dbReference type="ARBA" id="ARBA00022989"/>
    </source>
</evidence>
<evidence type="ECO:0000256" key="16">
    <source>
        <dbReference type="ARBA" id="ARBA00023136"/>
    </source>
</evidence>
<evidence type="ECO:0000259" key="22">
    <source>
        <dbReference type="PROSITE" id="PS51003"/>
    </source>
</evidence>
<keyword evidence="10" id="KW-0999">Mitochondrion inner membrane</keyword>
<keyword evidence="13 19" id="KW-0408">Iron</keyword>
<keyword evidence="11 20" id="KW-0249">Electron transport</keyword>
<dbReference type="GO" id="GO:0045275">
    <property type="term" value="C:respiratory chain complex III"/>
    <property type="evidence" value="ECO:0007669"/>
    <property type="project" value="InterPro"/>
</dbReference>
<keyword evidence="6 19" id="KW-0349">Heme</keyword>
<feature type="transmembrane region" description="Helical" evidence="20">
    <location>
        <begin position="320"/>
        <end position="340"/>
    </location>
</feature>
<evidence type="ECO:0000256" key="9">
    <source>
        <dbReference type="ARBA" id="ARBA00022723"/>
    </source>
</evidence>
<feature type="transmembrane region" description="Helical" evidence="20">
    <location>
        <begin position="179"/>
        <end position="200"/>
    </location>
</feature>
<dbReference type="PROSITE" id="PS51002">
    <property type="entry name" value="CYTB_NTER"/>
    <property type="match status" value="1"/>
</dbReference>
<dbReference type="PANTHER" id="PTHR19271:SF16">
    <property type="entry name" value="CYTOCHROME B"/>
    <property type="match status" value="1"/>
</dbReference>
<dbReference type="PIRSF" id="PIRSF038885">
    <property type="entry name" value="COB"/>
    <property type="match status" value="1"/>
</dbReference>
<evidence type="ECO:0000256" key="10">
    <source>
        <dbReference type="ARBA" id="ARBA00022792"/>
    </source>
</evidence>
<dbReference type="AlphaFoldDB" id="A0A2P1H7J6"/>
<evidence type="ECO:0000259" key="21">
    <source>
        <dbReference type="PROSITE" id="PS51002"/>
    </source>
</evidence>
<dbReference type="EMBL" id="MG882154">
    <property type="protein sequence ID" value="AVN67484.1"/>
    <property type="molecule type" value="Genomic_DNA"/>
</dbReference>
<feature type="binding site" description="axial binding residue" evidence="19">
    <location>
        <position position="197"/>
    </location>
    <ligand>
        <name>heme b</name>
        <dbReference type="ChEBI" id="CHEBI:60344"/>
        <label>b566</label>
    </ligand>
    <ligandPart>
        <name>Fe</name>
        <dbReference type="ChEBI" id="CHEBI:18248"/>
    </ligandPart>
</feature>
<keyword evidence="8 20" id="KW-0812">Transmembrane</keyword>
<feature type="binding site" description="axial binding residue" evidence="19">
    <location>
        <position position="183"/>
    </location>
    <ligand>
        <name>heme b</name>
        <dbReference type="ChEBI" id="CHEBI:60344"/>
        <label>b562</label>
    </ligand>
    <ligandPart>
        <name>Fe</name>
        <dbReference type="ChEBI" id="CHEBI:18248"/>
    </ligandPart>
</feature>
<dbReference type="SUPFAM" id="SSF81342">
    <property type="entry name" value="Transmembrane di-heme cytochromes"/>
    <property type="match status" value="1"/>
</dbReference>
<evidence type="ECO:0000256" key="2">
    <source>
        <dbReference type="ARBA" id="ARBA00004448"/>
    </source>
</evidence>
<reference evidence="23" key="1">
    <citation type="journal article" date="2018" name="Mol. Biol. Evol.">
        <title>Transoceanic dispersal and plate tectonics shaped global cockroach distributions: evidence from mitochondrial phylogenomics.</title>
        <authorList>
            <person name="Bourguignon T."/>
            <person name="Qian T."/>
            <person name="Ho S.Y.W."/>
            <person name="Juna F."/>
            <person name="Wang Z."/>
            <person name="Arab D.A."/>
            <person name="Cameron S.L."/>
            <person name="Walker J."/>
            <person name="Rentz D."/>
            <person name="Evans T.A."/>
            <person name="Lo N."/>
        </authorList>
    </citation>
    <scope>NUCLEOTIDE SEQUENCE</scope>
</reference>
<keyword evidence="7 20" id="KW-0679">Respiratory chain</keyword>
<comment type="cofactor">
    <cofactor evidence="19">
        <name>heme</name>
        <dbReference type="ChEBI" id="CHEBI:30413"/>
    </cofactor>
    <text evidence="19">Binds 2 heme groups non-covalently.</text>
</comment>
<evidence type="ECO:0000256" key="4">
    <source>
        <dbReference type="ARBA" id="ARBA00013531"/>
    </source>
</evidence>
<keyword evidence="9 19" id="KW-0479">Metal-binding</keyword>
<name>A0A2P1H7J6_NAUCI</name>
<evidence type="ECO:0000256" key="18">
    <source>
        <dbReference type="PIRSR" id="PIRSR038885-1"/>
    </source>
</evidence>
<protein>
    <recommendedName>
        <fullName evidence="4 20">Cytochrome b</fullName>
    </recommendedName>
</protein>
<dbReference type="GO" id="GO:0005743">
    <property type="term" value="C:mitochondrial inner membrane"/>
    <property type="evidence" value="ECO:0007669"/>
    <property type="project" value="UniProtKB-SubCell"/>
</dbReference>
<dbReference type="FunFam" id="1.20.810.10:FF:000002">
    <property type="entry name" value="Cytochrome b"/>
    <property type="match status" value="1"/>
</dbReference>
<comment type="subunit">
    <text evidence="3">The main subunits of complex b-c1 are: cytochrome b, cytochrome c1 and the Rieske protein.</text>
</comment>
<evidence type="ECO:0000313" key="23">
    <source>
        <dbReference type="EMBL" id="AVN67484.1"/>
    </source>
</evidence>
<dbReference type="GO" id="GO:0006122">
    <property type="term" value="P:mitochondrial electron transport, ubiquinol to cytochrome c"/>
    <property type="evidence" value="ECO:0007669"/>
    <property type="project" value="TreeGrafter"/>
</dbReference>
<comment type="subcellular location">
    <subcellularLocation>
        <location evidence="2">Mitochondrion inner membrane</location>
        <topology evidence="2">Multi-pass membrane protein</topology>
    </subcellularLocation>
</comment>
<evidence type="ECO:0000256" key="20">
    <source>
        <dbReference type="RuleBase" id="RU362117"/>
    </source>
</evidence>
<dbReference type="SUPFAM" id="SSF81648">
    <property type="entry name" value="a domain/subunit of cytochrome bc1 complex (Ubiquinol-cytochrome c reductase)"/>
    <property type="match status" value="1"/>
</dbReference>
<evidence type="ECO:0000256" key="1">
    <source>
        <dbReference type="ARBA" id="ARBA00002566"/>
    </source>
</evidence>
<feature type="transmembrane region" description="Helical" evidence="20">
    <location>
        <begin position="289"/>
        <end position="308"/>
    </location>
</feature>
<keyword evidence="14" id="KW-0830">Ubiquinone</keyword>
<evidence type="ECO:0000256" key="3">
    <source>
        <dbReference type="ARBA" id="ARBA00011649"/>
    </source>
</evidence>
<keyword evidence="15 20" id="KW-0496">Mitochondrion</keyword>
<keyword evidence="5 20" id="KW-0813">Transport</keyword>
<dbReference type="CDD" id="cd00290">
    <property type="entry name" value="cytochrome_b_C"/>
    <property type="match status" value="1"/>
</dbReference>
<keyword evidence="12 20" id="KW-1133">Transmembrane helix</keyword>
<dbReference type="InterPro" id="IPR005797">
    <property type="entry name" value="Cyt_b/b6_N"/>
</dbReference>
<comment type="similarity">
    <text evidence="17 20">Belongs to the cytochrome b family.</text>
</comment>
<comment type="cofactor">
    <cofactor evidence="20">
        <name>heme b</name>
        <dbReference type="ChEBI" id="CHEBI:60344"/>
    </cofactor>
    <text evidence="20">Binds 2 heme groups non-covalently.</text>
</comment>
<evidence type="ECO:0000256" key="17">
    <source>
        <dbReference type="ARBA" id="ARBA00061233"/>
    </source>
</evidence>
<evidence type="ECO:0000256" key="15">
    <source>
        <dbReference type="ARBA" id="ARBA00023128"/>
    </source>
</evidence>
<evidence type="ECO:0000256" key="19">
    <source>
        <dbReference type="PIRSR" id="PIRSR038885-2"/>
    </source>
</evidence>
<dbReference type="InterPro" id="IPR048260">
    <property type="entry name" value="Cytochrome_b_C_euk/bac"/>
</dbReference>
<feature type="transmembrane region" description="Helical" evidence="20">
    <location>
        <begin position="347"/>
        <end position="365"/>
    </location>
</feature>
<feature type="binding site" description="axial binding residue" evidence="19">
    <location>
        <position position="98"/>
    </location>
    <ligand>
        <name>heme b</name>
        <dbReference type="ChEBI" id="CHEBI:60344"/>
        <label>b566</label>
    </ligand>
    <ligandPart>
        <name>Fe</name>
        <dbReference type="ChEBI" id="CHEBI:18248"/>
    </ligandPart>
</feature>
<feature type="domain" description="Cytochrome b/b6 C-terminal region profile" evidence="22">
    <location>
        <begin position="211"/>
        <end position="377"/>
    </location>
</feature>
<dbReference type="Pfam" id="PF00033">
    <property type="entry name" value="Cytochrome_B"/>
    <property type="match status" value="1"/>
</dbReference>
<feature type="binding site" evidence="18">
    <location>
        <position position="202"/>
    </location>
    <ligand>
        <name>a ubiquinone</name>
        <dbReference type="ChEBI" id="CHEBI:16389"/>
    </ligand>
</feature>
<dbReference type="InterPro" id="IPR005798">
    <property type="entry name" value="Cyt_b/b6_C"/>
</dbReference>
<dbReference type="CDD" id="cd00284">
    <property type="entry name" value="Cytochrome_b_N"/>
    <property type="match status" value="1"/>
</dbReference>
<feature type="transmembrane region" description="Helical" evidence="20">
    <location>
        <begin position="31"/>
        <end position="57"/>
    </location>
</feature>
<dbReference type="PROSITE" id="PS51003">
    <property type="entry name" value="CYTB_CTER"/>
    <property type="match status" value="1"/>
</dbReference>
<dbReference type="InterPro" id="IPR048259">
    <property type="entry name" value="Cytochrome_b_N_euk/bac"/>
</dbReference>
<sequence length="377" mass="43024">MNKPLRTSHPLFKIANNALIDLPTPSNISSWWNFGSLLGLCLVIQIITGIFLAMHYCPNIDSAFNSVNHICRDVNYGWLLRTLHANGASMFFVCIYLHIGRGMYYGSYKFIPTWSVGVLILFLTMATAFMGYVLPWGQMSFWGATVITNLLSAIPYMGIELVQWVWGGFAVDNATLNRFFTFHFLLPFIIVTMAMIHLLFLHQTGSNNPIGSNSNIDKIPFHPYFSIKDTFGFIIIMMLLVLLTLKEPYILGDPDNFTPANPLVTPVHIQPEWYFLFAYAILRSIPNKLGGVIALVLSIAILFFMPLFNSSFKGIQFYPINQITFWIMVNIVILLTWIGARPVEDPYIITGQVLTILYFMYYLLIPLQTKLWENLIK</sequence>
<evidence type="ECO:0000256" key="11">
    <source>
        <dbReference type="ARBA" id="ARBA00022982"/>
    </source>
</evidence>
<dbReference type="GO" id="GO:0016491">
    <property type="term" value="F:oxidoreductase activity"/>
    <property type="evidence" value="ECO:0007669"/>
    <property type="project" value="UniProtKB-UniRule"/>
</dbReference>
<evidence type="ECO:0000256" key="14">
    <source>
        <dbReference type="ARBA" id="ARBA00023075"/>
    </source>
</evidence>
<geneLocation type="mitochondrion" evidence="23"/>
<evidence type="ECO:0000256" key="13">
    <source>
        <dbReference type="ARBA" id="ARBA00023004"/>
    </source>
</evidence>
<dbReference type="Gene3D" id="1.20.810.10">
    <property type="entry name" value="Cytochrome Bc1 Complex, Chain C"/>
    <property type="match status" value="1"/>
</dbReference>
<comment type="function">
    <text evidence="1 20">Component of the ubiquinol-cytochrome c reductase complex (complex III or cytochrome b-c1 complex) that is part of the mitochondrial respiratory chain. The b-c1 complex mediates electron transfer from ubiquinol to cytochrome c. Contributes to the generation of a proton gradient across the mitochondrial membrane that is then used for ATP synthesis.</text>
</comment>
<feature type="transmembrane region" description="Helical" evidence="20">
    <location>
        <begin position="78"/>
        <end position="99"/>
    </location>
</feature>
<feature type="transmembrane region" description="Helical" evidence="20">
    <location>
        <begin position="141"/>
        <end position="159"/>
    </location>
</feature>
<feature type="domain" description="Cytochrome b/b6 N-terminal region profile" evidence="21">
    <location>
        <begin position="1"/>
        <end position="210"/>
    </location>
</feature>
<dbReference type="PANTHER" id="PTHR19271">
    <property type="entry name" value="CYTOCHROME B"/>
    <property type="match status" value="1"/>
</dbReference>
<dbReference type="InterPro" id="IPR016174">
    <property type="entry name" value="Di-haem_cyt_TM"/>
</dbReference>
<dbReference type="InterPro" id="IPR030689">
    <property type="entry name" value="Cytochrome_b"/>
</dbReference>
<organism evidence="23">
    <name type="scientific">Nauphoeta cinerea</name>
    <name type="common">Cinereous cockroach</name>
    <name type="synonym">Gray cockroach</name>
    <dbReference type="NCBI Taxonomy" id="6990"/>
    <lineage>
        <taxon>Eukaryota</taxon>
        <taxon>Metazoa</taxon>
        <taxon>Ecdysozoa</taxon>
        <taxon>Arthropoda</taxon>
        <taxon>Hexapoda</taxon>
        <taxon>Insecta</taxon>
        <taxon>Pterygota</taxon>
        <taxon>Neoptera</taxon>
        <taxon>Polyneoptera</taxon>
        <taxon>Dictyoptera</taxon>
        <taxon>Blattodea</taxon>
        <taxon>Blaberoidea</taxon>
        <taxon>Blaberidae</taxon>
        <taxon>Oxyhaloinae</taxon>
        <taxon>Nauphoeta</taxon>
    </lineage>
</organism>
<dbReference type="InterPro" id="IPR027387">
    <property type="entry name" value="Cytb/b6-like_sf"/>
</dbReference>
<feature type="transmembrane region" description="Helical" evidence="20">
    <location>
        <begin position="263"/>
        <end position="282"/>
    </location>
</feature>
<evidence type="ECO:0000256" key="5">
    <source>
        <dbReference type="ARBA" id="ARBA00022448"/>
    </source>
</evidence>
<feature type="transmembrane region" description="Helical" evidence="20">
    <location>
        <begin position="111"/>
        <end position="134"/>
    </location>
</feature>
<feature type="binding site" description="axial binding residue" evidence="19">
    <location>
        <position position="84"/>
    </location>
    <ligand>
        <name>heme b</name>
        <dbReference type="ChEBI" id="CHEBI:60344"/>
        <label>b562</label>
    </ligand>
    <ligandPart>
        <name>Fe</name>
        <dbReference type="ChEBI" id="CHEBI:18248"/>
    </ligandPart>
</feature>
<feature type="transmembrane region" description="Helical" evidence="20">
    <location>
        <begin position="221"/>
        <end position="243"/>
    </location>
</feature>
<evidence type="ECO:0000256" key="8">
    <source>
        <dbReference type="ARBA" id="ARBA00022692"/>
    </source>
</evidence>